<evidence type="ECO:0000313" key="3">
    <source>
        <dbReference type="EMBL" id="CUV41783.1"/>
    </source>
</evidence>
<dbReference type="EMBL" id="LN899825">
    <property type="protein sequence ID" value="CUV33038.1"/>
    <property type="molecule type" value="Genomic_DNA"/>
</dbReference>
<name>A0A0S4UTJ2_RALSL</name>
<sequence length="184" mass="20068">MLIGFTGRAQVGKDTAAAHLRAAHGFRQIAFADPLRAMLQAGFGLTAKDFEPGRKEELLPLIGKSPRQLMQSMGTEWGRTLVSPDVWVTLAEGRIRAELFAGHSVVVSDVRMENEADMIRRAGGVIIHLHRAAARRVAEHSSEHGIDFAHGDIEMFNNGRPADLLGQLDDYVSEVTTALGEVES</sequence>
<evidence type="ECO:0000313" key="1">
    <source>
        <dbReference type="EMBL" id="CUV25518.1"/>
    </source>
</evidence>
<keyword evidence="1" id="KW-0418">Kinase</keyword>
<dbReference type="InterPro" id="IPR048444">
    <property type="entry name" value="DNMK"/>
</dbReference>
<accession>A0A0S4UTJ2</accession>
<dbReference type="EMBL" id="LN899826">
    <property type="protein sequence ID" value="CUV41783.1"/>
    <property type="molecule type" value="Genomic_DNA"/>
</dbReference>
<organism evidence="1">
    <name type="scientific">Ralstonia solanacearum</name>
    <name type="common">Pseudomonas solanacearum</name>
    <dbReference type="NCBI Taxonomy" id="305"/>
    <lineage>
        <taxon>Bacteria</taxon>
        <taxon>Pseudomonadati</taxon>
        <taxon>Pseudomonadota</taxon>
        <taxon>Betaproteobacteria</taxon>
        <taxon>Burkholderiales</taxon>
        <taxon>Burkholderiaceae</taxon>
        <taxon>Ralstonia</taxon>
        <taxon>Ralstonia solanacearum species complex</taxon>
    </lineage>
</organism>
<dbReference type="GO" id="GO:0016301">
    <property type="term" value="F:kinase activity"/>
    <property type="evidence" value="ECO:0007669"/>
    <property type="project" value="UniProtKB-KW"/>
</dbReference>
<dbReference type="Gene3D" id="3.40.50.300">
    <property type="entry name" value="P-loop containing nucleotide triphosphate hydrolases"/>
    <property type="match status" value="1"/>
</dbReference>
<dbReference type="EMBL" id="LN899822">
    <property type="protein sequence ID" value="CUV62944.1"/>
    <property type="molecule type" value="Genomic_DNA"/>
</dbReference>
<dbReference type="AlphaFoldDB" id="A0A0S4UTJ2"/>
<gene>
    <name evidence="4" type="ORF">RD1301_v1_2900010</name>
    <name evidence="1" type="ORF">RUN1744_v1_990038</name>
    <name evidence="2" type="ORF">TD1301_v1_270026</name>
    <name evidence="3" type="ORF">TF3108_v1_850068</name>
</gene>
<dbReference type="SUPFAM" id="SSF52540">
    <property type="entry name" value="P-loop containing nucleoside triphosphate hydrolases"/>
    <property type="match status" value="1"/>
</dbReference>
<protein>
    <submittedName>
        <fullName evidence="1">Putative deoxynucleotide monophosphate kinase</fullName>
    </submittedName>
</protein>
<reference evidence="1" key="1">
    <citation type="submission" date="2015-10" db="EMBL/GenBank/DDBJ databases">
        <authorList>
            <person name="Gilbert D.G."/>
        </authorList>
    </citation>
    <scope>NUCLEOTIDE SEQUENCE</scope>
    <source>
        <strain evidence="1">Phyl III-seqv23</strain>
    </source>
</reference>
<dbReference type="InterPro" id="IPR027417">
    <property type="entry name" value="P-loop_NTPase"/>
</dbReference>
<keyword evidence="1" id="KW-0808">Transferase</keyword>
<evidence type="ECO:0000313" key="2">
    <source>
        <dbReference type="EMBL" id="CUV33038.1"/>
    </source>
</evidence>
<dbReference type="Pfam" id="PF21448">
    <property type="entry name" value="DNMK"/>
    <property type="match status" value="1"/>
</dbReference>
<dbReference type="EMBL" id="LN899823">
    <property type="protein sequence ID" value="CUV25518.1"/>
    <property type="molecule type" value="Genomic_DNA"/>
</dbReference>
<evidence type="ECO:0000313" key="4">
    <source>
        <dbReference type="EMBL" id="CUV62944.1"/>
    </source>
</evidence>
<proteinExistence type="predicted"/>